<organism evidence="10 11">
    <name type="scientific">Herbidospora galbida</name>
    <dbReference type="NCBI Taxonomy" id="2575442"/>
    <lineage>
        <taxon>Bacteria</taxon>
        <taxon>Bacillati</taxon>
        <taxon>Actinomycetota</taxon>
        <taxon>Actinomycetes</taxon>
        <taxon>Streptosporangiales</taxon>
        <taxon>Streptosporangiaceae</taxon>
        <taxon>Herbidospora</taxon>
    </lineage>
</organism>
<evidence type="ECO:0000256" key="8">
    <source>
        <dbReference type="SAM" id="SignalP"/>
    </source>
</evidence>
<feature type="transmembrane region" description="Helical" evidence="7">
    <location>
        <begin position="178"/>
        <end position="196"/>
    </location>
</feature>
<evidence type="ECO:0000256" key="4">
    <source>
        <dbReference type="ARBA" id="ARBA00022692"/>
    </source>
</evidence>
<dbReference type="PANTHER" id="PTHR43163">
    <property type="entry name" value="DIPEPTIDE TRANSPORT SYSTEM PERMEASE PROTEIN DPPB-RELATED"/>
    <property type="match status" value="1"/>
</dbReference>
<evidence type="ECO:0000256" key="2">
    <source>
        <dbReference type="ARBA" id="ARBA00022448"/>
    </source>
</evidence>
<dbReference type="PANTHER" id="PTHR43163:SF3">
    <property type="entry name" value="PEPTIDE ABC TRANSPORTER PERMEASE PROTEIN"/>
    <property type="match status" value="1"/>
</dbReference>
<dbReference type="GO" id="GO:0005886">
    <property type="term" value="C:plasma membrane"/>
    <property type="evidence" value="ECO:0007669"/>
    <property type="project" value="UniProtKB-SubCell"/>
</dbReference>
<keyword evidence="3" id="KW-1003">Cell membrane</keyword>
<keyword evidence="8" id="KW-0732">Signal</keyword>
<proteinExistence type="inferred from homology"/>
<dbReference type="AlphaFoldDB" id="A0A4U3MGY7"/>
<dbReference type="InterPro" id="IPR035906">
    <property type="entry name" value="MetI-like_sf"/>
</dbReference>
<dbReference type="CDD" id="cd06261">
    <property type="entry name" value="TM_PBP2"/>
    <property type="match status" value="1"/>
</dbReference>
<feature type="domain" description="ABC transmembrane type-1" evidence="9">
    <location>
        <begin position="88"/>
        <end position="301"/>
    </location>
</feature>
<dbReference type="GO" id="GO:0055085">
    <property type="term" value="P:transmembrane transport"/>
    <property type="evidence" value="ECO:0007669"/>
    <property type="project" value="InterPro"/>
</dbReference>
<comment type="caution">
    <text evidence="10">The sequence shown here is derived from an EMBL/GenBank/DDBJ whole genome shotgun (WGS) entry which is preliminary data.</text>
</comment>
<feature type="transmembrane region" description="Helical" evidence="7">
    <location>
        <begin position="280"/>
        <end position="300"/>
    </location>
</feature>
<sequence length="310" mass="32802">MNYAALIVVASSLAWLLAAVTLDPRANYAGRTPAPPVAVVDAALSEVNLNDHDPLLDRYLTWVSGLARGDFGRTWDGLSVGADLADRAGVTLRLVTAGLVVGALLGLTVGTLAAVHHRRWFDRLSGGLVFMLLAVPTVVLANVLILGTVWFNDATGARFLMVSGETGAGGPFDRLRHLVLPALTLALPLAAVFSRYQRNAMLDVLNADYVRTARAKGLPRRTVIVRHALRTALIPTTTYLTFTFGALLVGSTVTETVFGWHGLGQRLITAIQTSDVNTVAGITAVAAVALLLSAVAADALQRVLNPGRAR</sequence>
<keyword evidence="6 7" id="KW-0472">Membrane</keyword>
<evidence type="ECO:0000256" key="5">
    <source>
        <dbReference type="ARBA" id="ARBA00022989"/>
    </source>
</evidence>
<comment type="similarity">
    <text evidence="7">Belongs to the binding-protein-dependent transport system permease family.</text>
</comment>
<evidence type="ECO:0000256" key="7">
    <source>
        <dbReference type="RuleBase" id="RU363032"/>
    </source>
</evidence>
<evidence type="ECO:0000256" key="1">
    <source>
        <dbReference type="ARBA" id="ARBA00004651"/>
    </source>
</evidence>
<reference evidence="10 11" key="1">
    <citation type="submission" date="2019-04" db="EMBL/GenBank/DDBJ databases">
        <title>Herbidospora sp. NEAU-GS14.nov., a novel actinomycete isolated from soil.</title>
        <authorList>
            <person name="Han L."/>
        </authorList>
    </citation>
    <scope>NUCLEOTIDE SEQUENCE [LARGE SCALE GENOMIC DNA]</scope>
    <source>
        <strain evidence="10 11">NEAU-GS14</strain>
    </source>
</reference>
<keyword evidence="5 7" id="KW-1133">Transmembrane helix</keyword>
<evidence type="ECO:0000256" key="3">
    <source>
        <dbReference type="ARBA" id="ARBA00022475"/>
    </source>
</evidence>
<dbReference type="Pfam" id="PF00528">
    <property type="entry name" value="BPD_transp_1"/>
    <property type="match status" value="1"/>
</dbReference>
<dbReference type="OrthoDB" id="9778910at2"/>
<dbReference type="PROSITE" id="PS50928">
    <property type="entry name" value="ABC_TM1"/>
    <property type="match status" value="1"/>
</dbReference>
<name>A0A4U3MGY7_9ACTN</name>
<evidence type="ECO:0000259" key="9">
    <source>
        <dbReference type="PROSITE" id="PS50928"/>
    </source>
</evidence>
<evidence type="ECO:0000313" key="10">
    <source>
        <dbReference type="EMBL" id="TKK87227.1"/>
    </source>
</evidence>
<feature type="transmembrane region" description="Helical" evidence="7">
    <location>
        <begin position="127"/>
        <end position="151"/>
    </location>
</feature>
<evidence type="ECO:0000313" key="11">
    <source>
        <dbReference type="Proteomes" id="UP000308705"/>
    </source>
</evidence>
<gene>
    <name evidence="10" type="ORF">FDA94_18385</name>
</gene>
<keyword evidence="4 7" id="KW-0812">Transmembrane</keyword>
<dbReference type="Proteomes" id="UP000308705">
    <property type="component" value="Unassembled WGS sequence"/>
</dbReference>
<evidence type="ECO:0000256" key="6">
    <source>
        <dbReference type="ARBA" id="ARBA00023136"/>
    </source>
</evidence>
<dbReference type="InterPro" id="IPR000515">
    <property type="entry name" value="MetI-like"/>
</dbReference>
<keyword evidence="2 7" id="KW-0813">Transport</keyword>
<accession>A0A4U3MGY7</accession>
<feature type="signal peptide" evidence="8">
    <location>
        <begin position="1"/>
        <end position="18"/>
    </location>
</feature>
<keyword evidence="11" id="KW-1185">Reference proteome</keyword>
<dbReference type="Gene3D" id="1.10.3720.10">
    <property type="entry name" value="MetI-like"/>
    <property type="match status" value="1"/>
</dbReference>
<feature type="transmembrane region" description="Helical" evidence="7">
    <location>
        <begin position="239"/>
        <end position="260"/>
    </location>
</feature>
<feature type="transmembrane region" description="Helical" evidence="7">
    <location>
        <begin position="94"/>
        <end position="115"/>
    </location>
</feature>
<protein>
    <submittedName>
        <fullName evidence="10">ABC transporter permease</fullName>
    </submittedName>
</protein>
<dbReference type="EMBL" id="SZQA01000017">
    <property type="protein sequence ID" value="TKK87227.1"/>
    <property type="molecule type" value="Genomic_DNA"/>
</dbReference>
<comment type="subcellular location">
    <subcellularLocation>
        <location evidence="1 7">Cell membrane</location>
        <topology evidence="1 7">Multi-pass membrane protein</topology>
    </subcellularLocation>
</comment>
<feature type="chain" id="PRO_5038886221" evidence="8">
    <location>
        <begin position="19"/>
        <end position="310"/>
    </location>
</feature>
<dbReference type="SUPFAM" id="SSF161098">
    <property type="entry name" value="MetI-like"/>
    <property type="match status" value="1"/>
</dbReference>